<dbReference type="EMBL" id="KU726251">
    <property type="protein sequence ID" value="AMR59797.1"/>
    <property type="molecule type" value="Genomic_DNA"/>
</dbReference>
<name>A0A142IIK9_9CAUD</name>
<organism evidence="1 2">
    <name type="scientific">Enterobacteria phage SEGD1</name>
    <dbReference type="NCBI Taxonomy" id="1805456"/>
    <lineage>
        <taxon>Viruses</taxon>
        <taxon>Duplodnaviria</taxon>
        <taxon>Heunggongvirae</taxon>
        <taxon>Uroviricota</taxon>
        <taxon>Caudoviricetes</taxon>
        <taxon>Chimalliviridae</taxon>
        <taxon>Seoulvirus</taxon>
        <taxon>Seoulvirus SPN3US</taxon>
    </lineage>
</organism>
<dbReference type="Proteomes" id="UP000223976">
    <property type="component" value="Segment"/>
</dbReference>
<evidence type="ECO:0000313" key="2">
    <source>
        <dbReference type="Proteomes" id="UP000223976"/>
    </source>
</evidence>
<gene>
    <name evidence="1" type="ORF">SEGD1_150</name>
</gene>
<dbReference type="InterPro" id="IPR013783">
    <property type="entry name" value="Ig-like_fold"/>
</dbReference>
<proteinExistence type="predicted"/>
<sequence>MTIRLSWPSQASKGLTAIEIYRKEGWNATIDVYNPGTPHATLSGNAVEFVDNIDTLTKNTTYRYWVAAVKDSERLIGNPITQGFYPDTGPGPQTILRGDWASGYFGTVPNTEFFNTAELKLMLTAQQGNMFVYDPQEWHKFIFRGRIVFFPATMHSKTNSVQMAYQYGMMYGTDDDGSIVPLGATATKQDCKVTKDGRTYRIRLPYAVPYDAVLSGQDYNNGEWRNTMGRLYPVGAQFAALGLGAIDSLARQGATAQPNESGAAVLAPLWSNNIFAYAYGTVPMGISNTAGVGNSATIFFAFELVLP</sequence>
<accession>A0A142IIK9</accession>
<evidence type="ECO:0000313" key="1">
    <source>
        <dbReference type="EMBL" id="AMR59797.1"/>
    </source>
</evidence>
<dbReference type="Gene3D" id="2.60.40.10">
    <property type="entry name" value="Immunoglobulins"/>
    <property type="match status" value="1"/>
</dbReference>
<reference evidence="1 2" key="1">
    <citation type="submission" date="2016-02" db="EMBL/GenBank/DDBJ databases">
        <title>Complete genome sequence of a polyvalent bacteriophage, SEGD1, simultaneously inhibiting both Salmonella enterica and Escherichia coli O157:H7.</title>
        <authorList>
            <person name="Fan J."/>
            <person name="Ma J."/>
        </authorList>
    </citation>
    <scope>NUCLEOTIDE SEQUENCE [LARGE SCALE GENOMIC DNA]</scope>
</reference>
<protein>
    <submittedName>
        <fullName evidence="1">Putative virion structural protein</fullName>
    </submittedName>
</protein>